<evidence type="ECO:0000256" key="5">
    <source>
        <dbReference type="ARBA" id="ARBA00023136"/>
    </source>
</evidence>
<dbReference type="FunCoup" id="A0A067QVB5">
    <property type="interactions" value="170"/>
</dbReference>
<dbReference type="STRING" id="136037.A0A067QVB5"/>
<keyword evidence="5 6" id="KW-0472">Membrane</keyword>
<dbReference type="GO" id="GO:0030641">
    <property type="term" value="P:regulation of cellular pH"/>
    <property type="evidence" value="ECO:0007669"/>
    <property type="project" value="TreeGrafter"/>
</dbReference>
<dbReference type="Pfam" id="PF20520">
    <property type="entry name" value="Ac45-VOA1_TM"/>
    <property type="match status" value="1"/>
</dbReference>
<evidence type="ECO:0000256" key="6">
    <source>
        <dbReference type="SAM" id="Phobius"/>
    </source>
</evidence>
<comment type="subcellular location">
    <subcellularLocation>
        <location evidence="1">Membrane</location>
        <topology evidence="1">Single-pass membrane protein</topology>
    </subcellularLocation>
</comment>
<dbReference type="InterPro" id="IPR008388">
    <property type="entry name" value="Ac45_acc_su"/>
</dbReference>
<feature type="signal peptide" evidence="7">
    <location>
        <begin position="1"/>
        <end position="26"/>
    </location>
</feature>
<dbReference type="PANTHER" id="PTHR12471">
    <property type="entry name" value="VACUOLAR ATP SYNTHASE SUBUNIT S1"/>
    <property type="match status" value="1"/>
</dbReference>
<gene>
    <name evidence="10" type="ORF">L798_11938</name>
</gene>
<evidence type="ECO:0000256" key="7">
    <source>
        <dbReference type="SAM" id="SignalP"/>
    </source>
</evidence>
<accession>A0A067QVB5</accession>
<dbReference type="OMA" id="AFGDSWD"/>
<feature type="chain" id="PRO_5005406839" evidence="7">
    <location>
        <begin position="27"/>
        <end position="407"/>
    </location>
</feature>
<dbReference type="PANTHER" id="PTHR12471:SF7">
    <property type="entry name" value="V-TYPE PROTON ATPASE SUBUNIT S1"/>
    <property type="match status" value="1"/>
</dbReference>
<evidence type="ECO:0000313" key="11">
    <source>
        <dbReference type="Proteomes" id="UP000027135"/>
    </source>
</evidence>
<dbReference type="Proteomes" id="UP000027135">
    <property type="component" value="Unassembled WGS sequence"/>
</dbReference>
<evidence type="ECO:0000313" key="10">
    <source>
        <dbReference type="EMBL" id="KDR13979.1"/>
    </source>
</evidence>
<feature type="transmembrane region" description="Helical" evidence="6">
    <location>
        <begin position="363"/>
        <end position="384"/>
    </location>
</feature>
<proteinExistence type="inferred from homology"/>
<reference evidence="10 11" key="1">
    <citation type="journal article" date="2014" name="Nat. Commun.">
        <title>Molecular traces of alternative social organization in a termite genome.</title>
        <authorList>
            <person name="Terrapon N."/>
            <person name="Li C."/>
            <person name="Robertson H.M."/>
            <person name="Ji L."/>
            <person name="Meng X."/>
            <person name="Booth W."/>
            <person name="Chen Z."/>
            <person name="Childers C.P."/>
            <person name="Glastad K.M."/>
            <person name="Gokhale K."/>
            <person name="Gowin J."/>
            <person name="Gronenberg W."/>
            <person name="Hermansen R.A."/>
            <person name="Hu H."/>
            <person name="Hunt B.G."/>
            <person name="Huylmans A.K."/>
            <person name="Khalil S.M."/>
            <person name="Mitchell R.D."/>
            <person name="Munoz-Torres M.C."/>
            <person name="Mustard J.A."/>
            <person name="Pan H."/>
            <person name="Reese J.T."/>
            <person name="Scharf M.E."/>
            <person name="Sun F."/>
            <person name="Vogel H."/>
            <person name="Xiao J."/>
            <person name="Yang W."/>
            <person name="Yang Z."/>
            <person name="Yang Z."/>
            <person name="Zhou J."/>
            <person name="Zhu J."/>
            <person name="Brent C.S."/>
            <person name="Elsik C.G."/>
            <person name="Goodisman M.A."/>
            <person name="Liberles D.A."/>
            <person name="Roe R.M."/>
            <person name="Vargo E.L."/>
            <person name="Vilcinskas A."/>
            <person name="Wang J."/>
            <person name="Bornberg-Bauer E."/>
            <person name="Korb J."/>
            <person name="Zhang G."/>
            <person name="Liebig J."/>
        </authorList>
    </citation>
    <scope>NUCLEOTIDE SEQUENCE [LARGE SCALE GENOMIC DNA]</scope>
    <source>
        <tissue evidence="10">Whole organism</tissue>
    </source>
</reference>
<sequence>MAESGYCLSALLSICFLMNIICSAYSTEFVPVFMWESLSKSHPIKEVPALATVSADDFKHILMEKLERKPVVVIFAEENLSVEDFTWQNEAGQSAFPNLENISAVADGLTYLPFVHAPLRAFHHHLPLHQQDWHHLKLGRSGFSKDAVALNETLFFVHLDDATGDEDRLDLLKRHDAVISQMFSMLAEHHRDVLAVYTAHHSSWSDDETLTRRVRNLLATDLALGDRSGYGNNDTLLYAPTMILTVEQEESITLANGTVEGNEDLVISFPDNITVTFSFENTDSPGYWSLRSVIVTVDDKTYAIDDVKVGAPLEFSYHCSQGVILDGRNMTLNINSGFQIQPYADGRRFGAAYDCVYFFTVPIWSGIFVCVIFSIIMIFGLGMIMDIKSMDSFDDPKGKTITITASE</sequence>
<evidence type="ECO:0000256" key="4">
    <source>
        <dbReference type="ARBA" id="ARBA00022989"/>
    </source>
</evidence>
<evidence type="ECO:0000259" key="8">
    <source>
        <dbReference type="Pfam" id="PF05827"/>
    </source>
</evidence>
<keyword evidence="7" id="KW-0732">Signal</keyword>
<keyword evidence="11" id="KW-1185">Reference proteome</keyword>
<comment type="similarity">
    <text evidence="2">Belongs to the vacuolar ATPase subunit S1 family.</text>
</comment>
<protein>
    <submittedName>
        <fullName evidence="10">V-type proton ATPase subunit S1</fullName>
    </submittedName>
</protein>
<feature type="domain" description="V-type proton ATPase subunit S1 luminal" evidence="8">
    <location>
        <begin position="245"/>
        <end position="342"/>
    </location>
</feature>
<dbReference type="GO" id="GO:0001671">
    <property type="term" value="F:ATPase activator activity"/>
    <property type="evidence" value="ECO:0007669"/>
    <property type="project" value="TreeGrafter"/>
</dbReference>
<keyword evidence="4 6" id="KW-1133">Transmembrane helix</keyword>
<organism evidence="10 11">
    <name type="scientific">Zootermopsis nevadensis</name>
    <name type="common">Dampwood termite</name>
    <dbReference type="NCBI Taxonomy" id="136037"/>
    <lineage>
        <taxon>Eukaryota</taxon>
        <taxon>Metazoa</taxon>
        <taxon>Ecdysozoa</taxon>
        <taxon>Arthropoda</taxon>
        <taxon>Hexapoda</taxon>
        <taxon>Insecta</taxon>
        <taxon>Pterygota</taxon>
        <taxon>Neoptera</taxon>
        <taxon>Polyneoptera</taxon>
        <taxon>Dictyoptera</taxon>
        <taxon>Blattodea</taxon>
        <taxon>Blattoidea</taxon>
        <taxon>Termitoidae</taxon>
        <taxon>Termopsidae</taxon>
        <taxon>Zootermopsis</taxon>
    </lineage>
</organism>
<dbReference type="AlphaFoldDB" id="A0A067QVB5"/>
<dbReference type="GO" id="GO:0033176">
    <property type="term" value="C:proton-transporting V-type ATPase complex"/>
    <property type="evidence" value="ECO:0007669"/>
    <property type="project" value="TreeGrafter"/>
</dbReference>
<keyword evidence="3 6" id="KW-0812">Transmembrane</keyword>
<dbReference type="Gene3D" id="2.40.160.110">
    <property type="match status" value="1"/>
</dbReference>
<dbReference type="EMBL" id="KK852908">
    <property type="protein sequence ID" value="KDR13979.1"/>
    <property type="molecule type" value="Genomic_DNA"/>
</dbReference>
<dbReference type="Pfam" id="PF05827">
    <property type="entry name" value="VAS1_LD"/>
    <property type="match status" value="1"/>
</dbReference>
<dbReference type="InParanoid" id="A0A067QVB5"/>
<dbReference type="eggNOG" id="KOG3868">
    <property type="taxonomic scope" value="Eukaryota"/>
</dbReference>
<evidence type="ECO:0000256" key="3">
    <source>
        <dbReference type="ARBA" id="ARBA00022692"/>
    </source>
</evidence>
<dbReference type="InterPro" id="IPR046756">
    <property type="entry name" value="VAS1/VOA1_TM"/>
</dbReference>
<evidence type="ECO:0000259" key="9">
    <source>
        <dbReference type="Pfam" id="PF20520"/>
    </source>
</evidence>
<feature type="domain" description="V-type proton ATPase subunit S1/VOA1 transmembrane" evidence="9">
    <location>
        <begin position="358"/>
        <end position="395"/>
    </location>
</feature>
<dbReference type="InterPro" id="IPR046755">
    <property type="entry name" value="VAS1_LD"/>
</dbReference>
<evidence type="ECO:0000256" key="2">
    <source>
        <dbReference type="ARBA" id="ARBA00009037"/>
    </source>
</evidence>
<evidence type="ECO:0000256" key="1">
    <source>
        <dbReference type="ARBA" id="ARBA00004167"/>
    </source>
</evidence>
<name>A0A067QVB5_ZOONE</name>